<protein>
    <submittedName>
        <fullName evidence="2">Transposase</fullName>
    </submittedName>
</protein>
<comment type="caution">
    <text evidence="2">The sequence shown here is derived from an EMBL/GenBank/DDBJ whole genome shotgun (WGS) entry which is preliminary data.</text>
</comment>
<evidence type="ECO:0000313" key="2">
    <source>
        <dbReference type="EMBL" id="PPJ63052.1"/>
    </source>
</evidence>
<evidence type="ECO:0000256" key="1">
    <source>
        <dbReference type="SAM" id="MobiDB-lite"/>
    </source>
</evidence>
<name>A0A2S6CTM3_9CYAN</name>
<evidence type="ECO:0000313" key="3">
    <source>
        <dbReference type="Proteomes" id="UP000239589"/>
    </source>
</evidence>
<reference evidence="2 3" key="1">
    <citation type="submission" date="2018-02" db="EMBL/GenBank/DDBJ databases">
        <title>Discovery of a pederin family compound in a non-symbiotic bloom-forming cyanobacterium.</title>
        <authorList>
            <person name="Kust A."/>
            <person name="Mares J."/>
            <person name="Jokela J."/>
            <person name="Urajova P."/>
            <person name="Hajek J."/>
            <person name="Saurav K."/>
            <person name="Voracova K."/>
            <person name="Fewer D.P."/>
            <person name="Haapaniemi E."/>
            <person name="Permi P."/>
            <person name="Rehakova K."/>
            <person name="Sivonen K."/>
            <person name="Hrouzek P."/>
        </authorList>
    </citation>
    <scope>NUCLEOTIDE SEQUENCE [LARGE SCALE GENOMIC DNA]</scope>
    <source>
        <strain evidence="2 3">CHARLIE-1</strain>
    </source>
</reference>
<feature type="compositionally biased region" description="Polar residues" evidence="1">
    <location>
        <begin position="50"/>
        <end position="66"/>
    </location>
</feature>
<feature type="region of interest" description="Disordered" evidence="1">
    <location>
        <begin position="42"/>
        <end position="66"/>
    </location>
</feature>
<accession>A0A2S6CTM3</accession>
<feature type="non-terminal residue" evidence="2">
    <location>
        <position position="1"/>
    </location>
</feature>
<dbReference type="EMBL" id="PGEM01000083">
    <property type="protein sequence ID" value="PPJ63052.1"/>
    <property type="molecule type" value="Genomic_DNA"/>
</dbReference>
<proteinExistence type="predicted"/>
<keyword evidence="3" id="KW-1185">Reference proteome</keyword>
<gene>
    <name evidence="2" type="ORF">CUN59_12545</name>
</gene>
<sequence length="66" mass="6881">GTHHDRDGNAAINIRTEGIRIIKAEGAAVSAVGGEIRPKLGRKSKLRHSPVSTEAHTVLGTPSQCG</sequence>
<dbReference type="AlphaFoldDB" id="A0A2S6CTM3"/>
<dbReference type="OrthoDB" id="516283at2"/>
<dbReference type="Proteomes" id="UP000239589">
    <property type="component" value="Unassembled WGS sequence"/>
</dbReference>
<organism evidence="2 3">
    <name type="scientific">Cuspidothrix issatschenkoi CHARLIE-1</name>
    <dbReference type="NCBI Taxonomy" id="2052836"/>
    <lineage>
        <taxon>Bacteria</taxon>
        <taxon>Bacillati</taxon>
        <taxon>Cyanobacteriota</taxon>
        <taxon>Cyanophyceae</taxon>
        <taxon>Nostocales</taxon>
        <taxon>Aphanizomenonaceae</taxon>
        <taxon>Cuspidothrix</taxon>
    </lineage>
</organism>